<dbReference type="Gene3D" id="3.10.620.30">
    <property type="match status" value="1"/>
</dbReference>
<keyword evidence="1" id="KW-0732">Signal</keyword>
<dbReference type="Proteomes" id="UP000194221">
    <property type="component" value="Unassembled WGS sequence"/>
</dbReference>
<evidence type="ECO:0000259" key="2">
    <source>
        <dbReference type="Pfam" id="PF01841"/>
    </source>
</evidence>
<organism evidence="3 4">
    <name type="scientific">Tenacibaculum holothuriorum</name>
    <dbReference type="NCBI Taxonomy" id="1635173"/>
    <lineage>
        <taxon>Bacteria</taxon>
        <taxon>Pseudomonadati</taxon>
        <taxon>Bacteroidota</taxon>
        <taxon>Flavobacteriia</taxon>
        <taxon>Flavobacteriales</taxon>
        <taxon>Flavobacteriaceae</taxon>
        <taxon>Tenacibaculum</taxon>
    </lineage>
</organism>
<reference evidence="3 4" key="1">
    <citation type="submission" date="2015-03" db="EMBL/GenBank/DDBJ databases">
        <title>Genome sequence of Tenacibaculum sp. S2-2, isolated from intestinal microbiota of sea cucumber, Apostichopus japonicas.</title>
        <authorList>
            <person name="Shao Z."/>
            <person name="Wang L."/>
            <person name="Li X."/>
        </authorList>
    </citation>
    <scope>NUCLEOTIDE SEQUENCE [LARGE SCALE GENOMIC DNA]</scope>
    <source>
        <strain evidence="3 4">S2-2</strain>
    </source>
</reference>
<feature type="signal peptide" evidence="1">
    <location>
        <begin position="1"/>
        <end position="19"/>
    </location>
</feature>
<evidence type="ECO:0000313" key="4">
    <source>
        <dbReference type="Proteomes" id="UP000194221"/>
    </source>
</evidence>
<proteinExistence type="predicted"/>
<name>A0A1Y2PCX8_9FLAO</name>
<feature type="domain" description="Transglutaminase-like" evidence="2">
    <location>
        <begin position="328"/>
        <end position="419"/>
    </location>
</feature>
<dbReference type="InterPro" id="IPR002931">
    <property type="entry name" value="Transglutaminase-like"/>
</dbReference>
<dbReference type="RefSeq" id="WP_086030925.1">
    <property type="nucleotide sequence ID" value="NZ_LAPZ01000009.1"/>
</dbReference>
<dbReference type="AlphaFoldDB" id="A0A1Y2PCX8"/>
<comment type="caution">
    <text evidence="3">The sequence shown here is derived from an EMBL/GenBank/DDBJ whole genome shotgun (WGS) entry which is preliminary data.</text>
</comment>
<evidence type="ECO:0000256" key="1">
    <source>
        <dbReference type="SAM" id="SignalP"/>
    </source>
</evidence>
<keyword evidence="4" id="KW-1185">Reference proteome</keyword>
<gene>
    <name evidence="3" type="ORF">WH52_10540</name>
</gene>
<sequence length="677" mass="78450">MKKLLILTLLLFTSAFFYAQEIKFGKVSKEELEEKFYPLDSTADAVYLLKKRRTFFRYDINNGFEVVTEYHDRIKIYSKEGLKHALKNITYYKPESGEKEKVYSIKSYTFNLENDKIKRSKLTSKNIFEERISKFKCQKKITFPKVTEKSIIDITYKHSTPFWEIRTMNFQHEIPVKQVNYVAEIPEYFIFSSKPRGYYNIPLTKAKKQGSINWNSRVRNSQRTSMGSVLTSNVSNHVKKFSLNVLTYTGSNIPSLKDKEPYTGNLDNYRATIEFELSGTQFPNSIFKNYSTTWSDVCKTIYKSSNFGAELEKTSYYKDDLSKILTIANNDFEKAALIFQFVKAKIKWNDYYGKYTEKGVKKAYKEGIGNAAEINLALTSMLRSSGLKANPVLVSTKNNGIPLYPTREGYNYVITKVNFSTGKSILLDATDQYSIPNVLPNRVLNWYGREIHKNGSSNEVKLTPSHYSKENNLLHIKIEDTGEVSGLYRKTLTNHFAKSYRKKNNIKKEEDIISSIEEKNSIEIDEFKVLNKTNLSKSLIQNIKFSSEDLVEELNDKLYISPLFFLATKENPFKSETRNFPIDFGIPWQEKFSISITIPEGYSVQTSPKDLAIGLPENMGVFKYKTSIQNNKIKLLVITQLNTNIIPPNYYSELKEFYKQLVEKQTEKIVLRKLIIK</sequence>
<feature type="chain" id="PRO_5012847548" description="Transglutaminase-like domain-containing protein" evidence="1">
    <location>
        <begin position="20"/>
        <end position="677"/>
    </location>
</feature>
<dbReference type="Gene3D" id="2.60.40.3140">
    <property type="match status" value="1"/>
</dbReference>
<dbReference type="InParanoid" id="A0A1Y2PCX8"/>
<dbReference type="OrthoDB" id="98874at2"/>
<dbReference type="Pfam" id="PF01841">
    <property type="entry name" value="Transglut_core"/>
    <property type="match status" value="1"/>
</dbReference>
<dbReference type="STRING" id="1635173.WH52_10540"/>
<accession>A0A1Y2PCX8</accession>
<evidence type="ECO:0000313" key="3">
    <source>
        <dbReference type="EMBL" id="OSY87538.1"/>
    </source>
</evidence>
<dbReference type="Gene3D" id="2.60.120.1130">
    <property type="match status" value="1"/>
</dbReference>
<dbReference type="EMBL" id="LAPZ01000009">
    <property type="protein sequence ID" value="OSY87538.1"/>
    <property type="molecule type" value="Genomic_DNA"/>
</dbReference>
<protein>
    <recommendedName>
        <fullName evidence="2">Transglutaminase-like domain-containing protein</fullName>
    </recommendedName>
</protein>